<name>A0A8H8A0I8_9FUNG</name>
<accession>A0A8H8A0I8</accession>
<dbReference type="UniPathway" id="UPA00988"/>
<keyword evidence="2 3" id="KW-0819">tRNA processing</keyword>
<comment type="caution">
    <text evidence="5">The sequence shown here is derived from an EMBL/GenBank/DDBJ whole genome shotgun (WGS) entry which is preliminary data.</text>
</comment>
<evidence type="ECO:0000313" key="5">
    <source>
        <dbReference type="EMBL" id="KAG5462706.1"/>
    </source>
</evidence>
<keyword evidence="6" id="KW-1185">Reference proteome</keyword>
<dbReference type="Gene3D" id="3.40.50.620">
    <property type="entry name" value="HUPs"/>
    <property type="match status" value="1"/>
</dbReference>
<protein>
    <recommendedName>
        <fullName evidence="3">Cytoplasmic tRNA 2-thiolation protein 2</fullName>
    </recommendedName>
</protein>
<dbReference type="OrthoDB" id="25129at2759"/>
<evidence type="ECO:0000256" key="1">
    <source>
        <dbReference type="ARBA" id="ARBA00022490"/>
    </source>
</evidence>
<evidence type="ECO:0000256" key="2">
    <source>
        <dbReference type="ARBA" id="ARBA00022694"/>
    </source>
</evidence>
<dbReference type="SUPFAM" id="SSF52402">
    <property type="entry name" value="Adenine nucleotide alpha hydrolases-like"/>
    <property type="match status" value="1"/>
</dbReference>
<dbReference type="PANTHER" id="PTHR20882:SF14">
    <property type="entry name" value="CYTOPLASMIC TRNA 2-THIOLATION PROTEIN 2"/>
    <property type="match status" value="1"/>
</dbReference>
<feature type="region of interest" description="Disordered" evidence="4">
    <location>
        <begin position="1"/>
        <end position="26"/>
    </location>
</feature>
<dbReference type="GO" id="GO:0016779">
    <property type="term" value="F:nucleotidyltransferase activity"/>
    <property type="evidence" value="ECO:0007669"/>
    <property type="project" value="UniProtKB-UniRule"/>
</dbReference>
<comment type="similarity">
    <text evidence="3">Belongs to the CTU2/NCS2 family.</text>
</comment>
<dbReference type="Proteomes" id="UP000673691">
    <property type="component" value="Unassembled WGS sequence"/>
</dbReference>
<comment type="function">
    <text evidence="3">Plays a central role in 2-thiolation of mcm(5)S(2)U at tRNA wobble positions of tRNA(Lys), tRNA(Glu) and tRNA(Gln). May act by forming a heterodimer with NCS6 that ligates sulfur from thiocarboxylated URM1 onto the uridine of tRNAs at wobble position. Prior mcm(5) tRNA modification by the elongator complex is required for 2-thiolation. May also be involved in protein urmylation.</text>
</comment>
<keyword evidence="1 3" id="KW-0963">Cytoplasm</keyword>
<dbReference type="EMBL" id="JAEFCI010001746">
    <property type="protein sequence ID" value="KAG5462706.1"/>
    <property type="molecule type" value="Genomic_DNA"/>
</dbReference>
<organism evidence="5 6">
    <name type="scientific">Olpidium bornovanus</name>
    <dbReference type="NCBI Taxonomy" id="278681"/>
    <lineage>
        <taxon>Eukaryota</taxon>
        <taxon>Fungi</taxon>
        <taxon>Fungi incertae sedis</taxon>
        <taxon>Olpidiomycota</taxon>
        <taxon>Olpidiomycotina</taxon>
        <taxon>Olpidiomycetes</taxon>
        <taxon>Olpidiales</taxon>
        <taxon>Olpidiaceae</taxon>
        <taxon>Olpidium</taxon>
    </lineage>
</organism>
<dbReference type="GO" id="GO:0000049">
    <property type="term" value="F:tRNA binding"/>
    <property type="evidence" value="ECO:0007669"/>
    <property type="project" value="InterPro"/>
</dbReference>
<dbReference type="Pfam" id="PF10288">
    <property type="entry name" value="CTU2"/>
    <property type="match status" value="1"/>
</dbReference>
<gene>
    <name evidence="3" type="primary">NCS2</name>
    <name evidence="3" type="synonym">CTU2</name>
    <name evidence="5" type="ORF">BJ554DRAFT_3949</name>
</gene>
<evidence type="ECO:0000256" key="4">
    <source>
        <dbReference type="SAM" id="MobiDB-lite"/>
    </source>
</evidence>
<dbReference type="InterPro" id="IPR019407">
    <property type="entry name" value="CTU2"/>
</dbReference>
<dbReference type="HAMAP" id="MF_03054">
    <property type="entry name" value="CTU2"/>
    <property type="match status" value="1"/>
</dbReference>
<dbReference type="GO" id="GO:0005829">
    <property type="term" value="C:cytosol"/>
    <property type="evidence" value="ECO:0007669"/>
    <property type="project" value="TreeGrafter"/>
</dbReference>
<comment type="pathway">
    <text evidence="3">tRNA modification; 5-methoxycarbonylmethyl-2-thiouridine-tRNA biosynthesis.</text>
</comment>
<dbReference type="GO" id="GO:0002143">
    <property type="term" value="P:tRNA wobble position uridine thiolation"/>
    <property type="evidence" value="ECO:0007669"/>
    <property type="project" value="TreeGrafter"/>
</dbReference>
<evidence type="ECO:0000313" key="6">
    <source>
        <dbReference type="Proteomes" id="UP000673691"/>
    </source>
</evidence>
<sequence length="520" mass="56112">MCDAAAGPGDEHRARSDGTAAGALRASESRRGKDCGKCKRRPANVALRHALFCRDCFIAGVRHKFHASVQRVRPQLSQAPDEGARVLLAFSGGPASRLLLHAFRALQGDAAEKLGRQAPRLFSGAVVAHVDESVAFCEGAEKRAATADAARRVAELSGFEFVGCSLEAAYDIDAAPGEPRLLSVSSNAAGSAIQSSFVPADSTNSTEQLMSALKVLKGSGREALVRQLRIRLLASIARRERCQVVMFGNSMTRLAVRALSLTSEGRGYVMPQETAVVNKDVGDLGCEGFLNSADQCTSGALTFLRPLSDLLAKEIGIYNWYLGLDRSLVHTRLLIPRSQVKGSIERLTEDFIVGLDKGFPATVSTVARTVAKVTTRASSDRQHWRCPICFSATQPGTADWVRRITVSLPPGDAASSVTSDSAASKPLLASAPTLVRHSPDPIDAFICYGCRSCLSESLLSPRLRRDPGRTQAEQEATLLLPPYMARSVKELSRRSACAVSEMSNEERTEELRKKVERYIL</sequence>
<proteinExistence type="inferred from homology"/>
<dbReference type="PANTHER" id="PTHR20882">
    <property type="entry name" value="CYTOPLASMIC TRNA 2-THIOLATION PROTEIN 2"/>
    <property type="match status" value="1"/>
</dbReference>
<comment type="subcellular location">
    <subcellularLocation>
        <location evidence="3">Cytoplasm</location>
    </subcellularLocation>
</comment>
<dbReference type="InterPro" id="IPR014729">
    <property type="entry name" value="Rossmann-like_a/b/a_fold"/>
</dbReference>
<dbReference type="GO" id="GO:0016783">
    <property type="term" value="F:sulfurtransferase activity"/>
    <property type="evidence" value="ECO:0007669"/>
    <property type="project" value="TreeGrafter"/>
</dbReference>
<dbReference type="AlphaFoldDB" id="A0A8H8A0I8"/>
<evidence type="ECO:0000256" key="3">
    <source>
        <dbReference type="HAMAP-Rule" id="MF_03054"/>
    </source>
</evidence>
<reference evidence="5 6" key="1">
    <citation type="journal article" name="Sci. Rep.">
        <title>Genome-scale phylogenetic analyses confirm Olpidium as the closest living zoosporic fungus to the non-flagellated, terrestrial fungi.</title>
        <authorList>
            <person name="Chang Y."/>
            <person name="Rochon D."/>
            <person name="Sekimoto S."/>
            <person name="Wang Y."/>
            <person name="Chovatia M."/>
            <person name="Sandor L."/>
            <person name="Salamov A."/>
            <person name="Grigoriev I.V."/>
            <person name="Stajich J.E."/>
            <person name="Spatafora J.W."/>
        </authorList>
    </citation>
    <scope>NUCLEOTIDE SEQUENCE [LARGE SCALE GENOMIC DNA]</scope>
    <source>
        <strain evidence="5">S191</strain>
    </source>
</reference>
<dbReference type="GO" id="GO:0032447">
    <property type="term" value="P:protein urmylation"/>
    <property type="evidence" value="ECO:0007669"/>
    <property type="project" value="UniProtKB-UniRule"/>
</dbReference>